<feature type="transmembrane region" description="Helical" evidence="1">
    <location>
        <begin position="82"/>
        <end position="108"/>
    </location>
</feature>
<dbReference type="Pfam" id="PF09835">
    <property type="entry name" value="DUF2062"/>
    <property type="match status" value="1"/>
</dbReference>
<comment type="caution">
    <text evidence="3">The sequence shown here is derived from an EMBL/GenBank/DDBJ whole genome shotgun (WGS) entry which is preliminary data.</text>
</comment>
<proteinExistence type="predicted"/>
<gene>
    <name evidence="3" type="ORF">C3729_03040</name>
</gene>
<sequence length="163" mass="18791">MLLKNFIQNSIKSQKVFYRYFRRKGIKRLFKENILESDGDNKSKALSIALGIFIGVSPFWGFHTVLALSLATVFKLNKFLTFVFSQISLAPFIPFIIGISMYFGSFFVEGKTDFSHQELNLEMVKHNLLQYVVGSFIFATLLAISFGFTFFYLLNLFRKESTS</sequence>
<organism evidence="3 4">
    <name type="scientific">Cloacibacterium normanense</name>
    <dbReference type="NCBI Taxonomy" id="237258"/>
    <lineage>
        <taxon>Bacteria</taxon>
        <taxon>Pseudomonadati</taxon>
        <taxon>Bacteroidota</taxon>
        <taxon>Flavobacteriia</taxon>
        <taxon>Flavobacteriales</taxon>
        <taxon>Weeksellaceae</taxon>
    </lineage>
</organism>
<evidence type="ECO:0000259" key="2">
    <source>
        <dbReference type="Pfam" id="PF09835"/>
    </source>
</evidence>
<feature type="transmembrane region" description="Helical" evidence="1">
    <location>
        <begin position="45"/>
        <end position="70"/>
    </location>
</feature>
<name>A0A2S7I5X8_9FLAO</name>
<dbReference type="Proteomes" id="UP000238565">
    <property type="component" value="Unassembled WGS sequence"/>
</dbReference>
<evidence type="ECO:0000313" key="4">
    <source>
        <dbReference type="Proteomes" id="UP000238565"/>
    </source>
</evidence>
<keyword evidence="1" id="KW-1133">Transmembrane helix</keyword>
<protein>
    <recommendedName>
        <fullName evidence="2">DUF2062 domain-containing protein</fullName>
    </recommendedName>
</protein>
<evidence type="ECO:0000313" key="3">
    <source>
        <dbReference type="EMBL" id="PPZ91971.1"/>
    </source>
</evidence>
<accession>A0A2S7I5X8</accession>
<keyword evidence="1" id="KW-0812">Transmembrane</keyword>
<feature type="transmembrane region" description="Helical" evidence="1">
    <location>
        <begin position="128"/>
        <end position="154"/>
    </location>
</feature>
<dbReference type="EMBL" id="PTPZ01000002">
    <property type="protein sequence ID" value="PPZ91971.1"/>
    <property type="molecule type" value="Genomic_DNA"/>
</dbReference>
<keyword evidence="1" id="KW-0472">Membrane</keyword>
<feature type="domain" description="DUF2062" evidence="2">
    <location>
        <begin position="33"/>
        <end position="160"/>
    </location>
</feature>
<evidence type="ECO:0000256" key="1">
    <source>
        <dbReference type="SAM" id="Phobius"/>
    </source>
</evidence>
<dbReference type="AlphaFoldDB" id="A0A2S7I5X8"/>
<dbReference type="InterPro" id="IPR018639">
    <property type="entry name" value="DUF2062"/>
</dbReference>
<reference evidence="3 4" key="1">
    <citation type="submission" date="2018-02" db="EMBL/GenBank/DDBJ databases">
        <title>Draft genome sequence of bacterial isolates from marine environment.</title>
        <authorList>
            <person name="Singh S.K."/>
            <person name="Hill R."/>
            <person name="Major S."/>
            <person name="Cai H."/>
            <person name="Li Y."/>
        </authorList>
    </citation>
    <scope>NUCLEOTIDE SEQUENCE [LARGE SCALE GENOMIC DNA]</scope>
    <source>
        <strain evidence="3 4">IMET F</strain>
    </source>
</reference>
<dbReference type="PANTHER" id="PTHR40547">
    <property type="entry name" value="SLL0298 PROTEIN"/>
    <property type="match status" value="1"/>
</dbReference>
<dbReference type="PANTHER" id="PTHR40547:SF1">
    <property type="entry name" value="SLL0298 PROTEIN"/>
    <property type="match status" value="1"/>
</dbReference>